<sequence>MSQFKASIGRDVPKAGDTRVVFSIRTARGTRMELDGTFSEDIVLAAWKAMHEDMANRASAPASKGGPRATREE</sequence>
<dbReference type="EMBL" id="FCOI02000031">
    <property type="protein sequence ID" value="SAK88024.1"/>
    <property type="molecule type" value="Genomic_DNA"/>
</dbReference>
<organism evidence="1 2">
    <name type="scientific">Caballeronia temeraria</name>
    <dbReference type="NCBI Taxonomy" id="1777137"/>
    <lineage>
        <taxon>Bacteria</taxon>
        <taxon>Pseudomonadati</taxon>
        <taxon>Pseudomonadota</taxon>
        <taxon>Betaproteobacteria</taxon>
        <taxon>Burkholderiales</taxon>
        <taxon>Burkholderiaceae</taxon>
        <taxon>Caballeronia</taxon>
    </lineage>
</organism>
<dbReference type="RefSeq" id="WP_061163904.1">
    <property type="nucleotide sequence ID" value="NZ_FCOI02000031.1"/>
</dbReference>
<accession>A0A158D057</accession>
<evidence type="ECO:0000313" key="1">
    <source>
        <dbReference type="EMBL" id="SAK88024.1"/>
    </source>
</evidence>
<proteinExistence type="predicted"/>
<reference evidence="2" key="1">
    <citation type="submission" date="2016-01" db="EMBL/GenBank/DDBJ databases">
        <authorList>
            <person name="Peeters Charlotte."/>
        </authorList>
    </citation>
    <scope>NUCLEOTIDE SEQUENCE [LARGE SCALE GENOMIC DNA]</scope>
</reference>
<name>A0A158D057_9BURK</name>
<gene>
    <name evidence="1" type="ORF">AWB76_06268</name>
</gene>
<dbReference type="Proteomes" id="UP000054624">
    <property type="component" value="Unassembled WGS sequence"/>
</dbReference>
<evidence type="ECO:0000313" key="2">
    <source>
        <dbReference type="Proteomes" id="UP000054624"/>
    </source>
</evidence>
<protein>
    <submittedName>
        <fullName evidence="1">Uncharacterized protein</fullName>
    </submittedName>
</protein>
<keyword evidence="2" id="KW-1185">Reference proteome</keyword>
<dbReference type="STRING" id="1777137.AWB76_06268"/>
<dbReference type="AlphaFoldDB" id="A0A158D057"/>